<evidence type="ECO:0000256" key="1">
    <source>
        <dbReference type="SAM" id="MobiDB-lite"/>
    </source>
</evidence>
<keyword evidence="3" id="KW-1185">Reference proteome</keyword>
<evidence type="ECO:0000313" key="2">
    <source>
        <dbReference type="EMBL" id="CAI8586377.1"/>
    </source>
</evidence>
<proteinExistence type="predicted"/>
<accession>A0AAV0YPD7</accession>
<name>A0AAV0YPD7_VICFA</name>
<sequence length="154" mass="17768">MKIDLKDLEFGECCAMKILKIKSDGDKGVNQRVDDLMKVEEDSMQFIDEIVQELEVKIGGRTRKSESEENGDDEDGNPPDKSLNRECEFGLHTQADFEYGFKGECRLKCGPDTCELRFPNWFRMATSRMQQVSLMLRVRTKLQSYFDHGGLKEN</sequence>
<evidence type="ECO:0000313" key="3">
    <source>
        <dbReference type="Proteomes" id="UP001157006"/>
    </source>
</evidence>
<feature type="compositionally biased region" description="Basic and acidic residues" evidence="1">
    <location>
        <begin position="58"/>
        <end position="67"/>
    </location>
</feature>
<dbReference type="AlphaFoldDB" id="A0AAV0YPD7"/>
<organism evidence="2 3">
    <name type="scientific">Vicia faba</name>
    <name type="common">Broad bean</name>
    <name type="synonym">Faba vulgaris</name>
    <dbReference type="NCBI Taxonomy" id="3906"/>
    <lineage>
        <taxon>Eukaryota</taxon>
        <taxon>Viridiplantae</taxon>
        <taxon>Streptophyta</taxon>
        <taxon>Embryophyta</taxon>
        <taxon>Tracheophyta</taxon>
        <taxon>Spermatophyta</taxon>
        <taxon>Magnoliopsida</taxon>
        <taxon>eudicotyledons</taxon>
        <taxon>Gunneridae</taxon>
        <taxon>Pentapetalae</taxon>
        <taxon>rosids</taxon>
        <taxon>fabids</taxon>
        <taxon>Fabales</taxon>
        <taxon>Fabaceae</taxon>
        <taxon>Papilionoideae</taxon>
        <taxon>50 kb inversion clade</taxon>
        <taxon>NPAAA clade</taxon>
        <taxon>Hologalegina</taxon>
        <taxon>IRL clade</taxon>
        <taxon>Fabeae</taxon>
        <taxon>Vicia</taxon>
    </lineage>
</organism>
<feature type="region of interest" description="Disordered" evidence="1">
    <location>
        <begin position="58"/>
        <end position="85"/>
    </location>
</feature>
<gene>
    <name evidence="2" type="ORF">VFH_I251560</name>
</gene>
<feature type="compositionally biased region" description="Acidic residues" evidence="1">
    <location>
        <begin position="68"/>
        <end position="77"/>
    </location>
</feature>
<protein>
    <submittedName>
        <fullName evidence="2">Uncharacterized protein</fullName>
    </submittedName>
</protein>
<dbReference type="Proteomes" id="UP001157006">
    <property type="component" value="Chromosome 1L"/>
</dbReference>
<reference evidence="2 3" key="1">
    <citation type="submission" date="2023-01" db="EMBL/GenBank/DDBJ databases">
        <authorList>
            <person name="Kreplak J."/>
        </authorList>
    </citation>
    <scope>NUCLEOTIDE SEQUENCE [LARGE SCALE GENOMIC DNA]</scope>
</reference>
<dbReference type="EMBL" id="OX451736">
    <property type="protein sequence ID" value="CAI8586377.1"/>
    <property type="molecule type" value="Genomic_DNA"/>
</dbReference>